<dbReference type="Gene3D" id="3.40.50.2300">
    <property type="match status" value="1"/>
</dbReference>
<dbReference type="RefSeq" id="WP_091046593.1">
    <property type="nucleotide sequence ID" value="NZ_FNGF01000002.1"/>
</dbReference>
<keyword evidence="3" id="KW-0238">DNA-binding</keyword>
<protein>
    <submittedName>
        <fullName evidence="8">Two component transcriptional regulator, LuxR family</fullName>
    </submittedName>
</protein>
<keyword evidence="1 5" id="KW-0597">Phosphoprotein</keyword>
<dbReference type="SMART" id="SM00421">
    <property type="entry name" value="HTH_LUXR"/>
    <property type="match status" value="1"/>
</dbReference>
<dbReference type="InterPro" id="IPR039420">
    <property type="entry name" value="WalR-like"/>
</dbReference>
<dbReference type="InterPro" id="IPR011006">
    <property type="entry name" value="CheY-like_superfamily"/>
</dbReference>
<dbReference type="GO" id="GO:0000160">
    <property type="term" value="P:phosphorelay signal transduction system"/>
    <property type="evidence" value="ECO:0007669"/>
    <property type="project" value="InterPro"/>
</dbReference>
<dbReference type="GO" id="GO:0003677">
    <property type="term" value="F:DNA binding"/>
    <property type="evidence" value="ECO:0007669"/>
    <property type="project" value="UniProtKB-KW"/>
</dbReference>
<keyword evidence="2" id="KW-0805">Transcription regulation</keyword>
<dbReference type="InterPro" id="IPR000792">
    <property type="entry name" value="Tscrpt_reg_LuxR_C"/>
</dbReference>
<dbReference type="PANTHER" id="PTHR43214:SF24">
    <property type="entry name" value="TRANSCRIPTIONAL REGULATORY PROTEIN NARL-RELATED"/>
    <property type="match status" value="1"/>
</dbReference>
<keyword evidence="4" id="KW-0804">Transcription</keyword>
<dbReference type="CDD" id="cd17535">
    <property type="entry name" value="REC_NarL-like"/>
    <property type="match status" value="1"/>
</dbReference>
<dbReference type="CDD" id="cd06170">
    <property type="entry name" value="LuxR_C_like"/>
    <property type="match status" value="1"/>
</dbReference>
<evidence type="ECO:0000259" key="6">
    <source>
        <dbReference type="PROSITE" id="PS50043"/>
    </source>
</evidence>
<dbReference type="InterPro" id="IPR001789">
    <property type="entry name" value="Sig_transdc_resp-reg_receiver"/>
</dbReference>
<dbReference type="PROSITE" id="PS00622">
    <property type="entry name" value="HTH_LUXR_1"/>
    <property type="match status" value="1"/>
</dbReference>
<evidence type="ECO:0000256" key="4">
    <source>
        <dbReference type="ARBA" id="ARBA00023163"/>
    </source>
</evidence>
<evidence type="ECO:0000259" key="7">
    <source>
        <dbReference type="PROSITE" id="PS50110"/>
    </source>
</evidence>
<feature type="modified residue" description="4-aspartylphosphate" evidence="5">
    <location>
        <position position="58"/>
    </location>
</feature>
<dbReference type="InterPro" id="IPR016032">
    <property type="entry name" value="Sig_transdc_resp-reg_C-effctor"/>
</dbReference>
<accession>A0A1G9FLF7</accession>
<proteinExistence type="predicted"/>
<dbReference type="Proteomes" id="UP000198662">
    <property type="component" value="Unassembled WGS sequence"/>
</dbReference>
<dbReference type="Pfam" id="PF00196">
    <property type="entry name" value="GerE"/>
    <property type="match status" value="1"/>
</dbReference>
<dbReference type="Pfam" id="PF00072">
    <property type="entry name" value="Response_reg"/>
    <property type="match status" value="1"/>
</dbReference>
<dbReference type="EMBL" id="FNGF01000002">
    <property type="protein sequence ID" value="SDK89199.1"/>
    <property type="molecule type" value="Genomic_DNA"/>
</dbReference>
<feature type="domain" description="HTH luxR-type" evidence="6">
    <location>
        <begin position="147"/>
        <end position="212"/>
    </location>
</feature>
<reference evidence="9" key="1">
    <citation type="submission" date="2016-10" db="EMBL/GenBank/DDBJ databases">
        <authorList>
            <person name="Varghese N."/>
            <person name="Submissions S."/>
        </authorList>
    </citation>
    <scope>NUCLEOTIDE SEQUENCE [LARGE SCALE GENOMIC DNA]</scope>
    <source>
        <strain evidence="9">CGMCC 4.3147</strain>
    </source>
</reference>
<evidence type="ECO:0000313" key="9">
    <source>
        <dbReference type="Proteomes" id="UP000198662"/>
    </source>
</evidence>
<dbReference type="GO" id="GO:0006355">
    <property type="term" value="P:regulation of DNA-templated transcription"/>
    <property type="evidence" value="ECO:0007669"/>
    <property type="project" value="InterPro"/>
</dbReference>
<name>A0A1G9FLF7_9ACTN</name>
<evidence type="ECO:0000256" key="2">
    <source>
        <dbReference type="ARBA" id="ARBA00023015"/>
    </source>
</evidence>
<dbReference type="STRING" id="380244.SAMN05216298_1880"/>
<dbReference type="PRINTS" id="PR00038">
    <property type="entry name" value="HTHLUXR"/>
</dbReference>
<keyword evidence="9" id="KW-1185">Reference proteome</keyword>
<dbReference type="SUPFAM" id="SSF46894">
    <property type="entry name" value="C-terminal effector domain of the bipartite response regulators"/>
    <property type="match status" value="1"/>
</dbReference>
<organism evidence="8 9">
    <name type="scientific">Glycomyces sambucus</name>
    <dbReference type="NCBI Taxonomy" id="380244"/>
    <lineage>
        <taxon>Bacteria</taxon>
        <taxon>Bacillati</taxon>
        <taxon>Actinomycetota</taxon>
        <taxon>Actinomycetes</taxon>
        <taxon>Glycomycetales</taxon>
        <taxon>Glycomycetaceae</taxon>
        <taxon>Glycomyces</taxon>
    </lineage>
</organism>
<evidence type="ECO:0000256" key="1">
    <source>
        <dbReference type="ARBA" id="ARBA00022553"/>
    </source>
</evidence>
<sequence>MDAAKIRVFLLDDHEVVRRGLCELLERDGDIEVVGEASDVAEAMRRIPAARPHVAVVDARLPDGNGVEVCRRVRGADPAVAVLVLTSYEDDDTLFAAIEAGAAGFLLKQVRGNDLVEAVRKVAAGGSLLDARVTGAVLERLRSGPPKTPELEALSDQERRILALIGEGLTNRQIAERMHLAEKTVKNYVTRVLAKLGLERRTQAAVLASRLLG</sequence>
<feature type="domain" description="Response regulatory" evidence="7">
    <location>
        <begin position="7"/>
        <end position="123"/>
    </location>
</feature>
<evidence type="ECO:0000313" key="8">
    <source>
        <dbReference type="EMBL" id="SDK89199.1"/>
    </source>
</evidence>
<dbReference type="PROSITE" id="PS50110">
    <property type="entry name" value="RESPONSE_REGULATORY"/>
    <property type="match status" value="1"/>
</dbReference>
<dbReference type="PROSITE" id="PS50043">
    <property type="entry name" value="HTH_LUXR_2"/>
    <property type="match status" value="1"/>
</dbReference>
<dbReference type="SUPFAM" id="SSF52172">
    <property type="entry name" value="CheY-like"/>
    <property type="match status" value="1"/>
</dbReference>
<dbReference type="PANTHER" id="PTHR43214">
    <property type="entry name" value="TWO-COMPONENT RESPONSE REGULATOR"/>
    <property type="match status" value="1"/>
</dbReference>
<dbReference type="SMART" id="SM00448">
    <property type="entry name" value="REC"/>
    <property type="match status" value="1"/>
</dbReference>
<evidence type="ECO:0000256" key="3">
    <source>
        <dbReference type="ARBA" id="ARBA00023125"/>
    </source>
</evidence>
<dbReference type="InterPro" id="IPR058245">
    <property type="entry name" value="NreC/VraR/RcsB-like_REC"/>
</dbReference>
<dbReference type="AlphaFoldDB" id="A0A1G9FLF7"/>
<dbReference type="OrthoDB" id="9808843at2"/>
<gene>
    <name evidence="8" type="ORF">SAMN05216298_1880</name>
</gene>
<evidence type="ECO:0000256" key="5">
    <source>
        <dbReference type="PROSITE-ProRule" id="PRU00169"/>
    </source>
</evidence>